<dbReference type="GO" id="GO:0045892">
    <property type="term" value="P:negative regulation of DNA-templated transcription"/>
    <property type="evidence" value="ECO:0007669"/>
    <property type="project" value="TreeGrafter"/>
</dbReference>
<dbReference type="PANTHER" id="PTHR30136:SF24">
    <property type="entry name" value="HTH-TYPE TRANSCRIPTIONAL REPRESSOR ALLR"/>
    <property type="match status" value="1"/>
</dbReference>
<dbReference type="OrthoDB" id="13103at2"/>
<proteinExistence type="predicted"/>
<protein>
    <submittedName>
        <fullName evidence="6">DNA-binding transcriptional regulator, IclR family</fullName>
    </submittedName>
</protein>
<evidence type="ECO:0000256" key="3">
    <source>
        <dbReference type="ARBA" id="ARBA00023163"/>
    </source>
</evidence>
<dbReference type="Proteomes" id="UP000243719">
    <property type="component" value="Unassembled WGS sequence"/>
</dbReference>
<evidence type="ECO:0000313" key="6">
    <source>
        <dbReference type="EMBL" id="SDV47312.1"/>
    </source>
</evidence>
<dbReference type="InterPro" id="IPR014757">
    <property type="entry name" value="Tscrpt_reg_IclR_C"/>
</dbReference>
<dbReference type="SUPFAM" id="SSF63829">
    <property type="entry name" value="Calcium-dependent phosphotriesterase"/>
    <property type="match status" value="1"/>
</dbReference>
<dbReference type="InterPro" id="IPR036388">
    <property type="entry name" value="WH-like_DNA-bd_sf"/>
</dbReference>
<keyword evidence="2 6" id="KW-0238">DNA-binding</keyword>
<keyword evidence="1" id="KW-0805">Transcription regulation</keyword>
<reference evidence="7" key="1">
    <citation type="submission" date="2016-09" db="EMBL/GenBank/DDBJ databases">
        <authorList>
            <person name="Varghese N."/>
            <person name="Submissions S."/>
        </authorList>
    </citation>
    <scope>NUCLEOTIDE SEQUENCE [LARGE SCALE GENOMIC DNA]</scope>
    <source>
        <strain evidence="7">JS23</strain>
    </source>
</reference>
<dbReference type="Pfam" id="PF08450">
    <property type="entry name" value="SGL"/>
    <property type="match status" value="1"/>
</dbReference>
<dbReference type="PRINTS" id="PR01790">
    <property type="entry name" value="SMP30FAMILY"/>
</dbReference>
<dbReference type="GO" id="GO:0003677">
    <property type="term" value="F:DNA binding"/>
    <property type="evidence" value="ECO:0007669"/>
    <property type="project" value="UniProtKB-KW"/>
</dbReference>
<evidence type="ECO:0000259" key="5">
    <source>
        <dbReference type="PROSITE" id="PS51078"/>
    </source>
</evidence>
<dbReference type="AlphaFoldDB" id="A0A1H2PLF0"/>
<dbReference type="Gene3D" id="1.10.10.10">
    <property type="entry name" value="Winged helix-like DNA-binding domain superfamily/Winged helix DNA-binding domain"/>
    <property type="match status" value="1"/>
</dbReference>
<dbReference type="PROSITE" id="PS51078">
    <property type="entry name" value="ICLR_ED"/>
    <property type="match status" value="1"/>
</dbReference>
<gene>
    <name evidence="6" type="ORF">SAMN05216551_102469</name>
</gene>
<dbReference type="InterPro" id="IPR005471">
    <property type="entry name" value="Tscrpt_reg_IclR_N"/>
</dbReference>
<accession>A0A1H2PLF0</accession>
<name>A0A1H2PLF0_9BURK</name>
<evidence type="ECO:0000256" key="1">
    <source>
        <dbReference type="ARBA" id="ARBA00023015"/>
    </source>
</evidence>
<evidence type="ECO:0000256" key="2">
    <source>
        <dbReference type="ARBA" id="ARBA00023125"/>
    </source>
</evidence>
<feature type="domain" description="HTH iclR-type" evidence="4">
    <location>
        <begin position="14"/>
        <end position="76"/>
    </location>
</feature>
<dbReference type="SUPFAM" id="SSF46785">
    <property type="entry name" value="Winged helix' DNA-binding domain"/>
    <property type="match status" value="1"/>
</dbReference>
<dbReference type="RefSeq" id="WP_091905804.1">
    <property type="nucleotide sequence ID" value="NZ_FNLO01000002.1"/>
</dbReference>
<dbReference type="InterPro" id="IPR050707">
    <property type="entry name" value="HTH_MetabolicPath_Reg"/>
</dbReference>
<dbReference type="STRING" id="1770053.SAMN05216551_102469"/>
<dbReference type="PANTHER" id="PTHR30136">
    <property type="entry name" value="HELIX-TURN-HELIX TRANSCRIPTIONAL REGULATOR, ICLR FAMILY"/>
    <property type="match status" value="1"/>
</dbReference>
<keyword evidence="3" id="KW-0804">Transcription</keyword>
<dbReference type="InterPro" id="IPR013658">
    <property type="entry name" value="SGL"/>
</dbReference>
<dbReference type="Pfam" id="PF09339">
    <property type="entry name" value="HTH_IclR"/>
    <property type="match status" value="1"/>
</dbReference>
<keyword evidence="7" id="KW-1185">Reference proteome</keyword>
<dbReference type="Pfam" id="PF01614">
    <property type="entry name" value="IclR_C"/>
    <property type="match status" value="1"/>
</dbReference>
<dbReference type="GO" id="GO:0003700">
    <property type="term" value="F:DNA-binding transcription factor activity"/>
    <property type="evidence" value="ECO:0007669"/>
    <property type="project" value="TreeGrafter"/>
</dbReference>
<dbReference type="SMART" id="SM00346">
    <property type="entry name" value="HTH_ICLR"/>
    <property type="match status" value="1"/>
</dbReference>
<evidence type="ECO:0000313" key="7">
    <source>
        <dbReference type="Proteomes" id="UP000243719"/>
    </source>
</evidence>
<dbReference type="PROSITE" id="PS51077">
    <property type="entry name" value="HTH_ICLR"/>
    <property type="match status" value="1"/>
</dbReference>
<sequence>MKIPQDGKNLGDGTGALEKALDVLDAIGNAPDGLSQARLAEAVPLPRTTLYRIVASLVARGMVRRDPVRKVYRLGFRFLELVRNAYLEPDLVASASFELRSLRDLSGETSYLAVLDGDQVLSLERCDGAHVTRSAAALGRSKPVYCTGQGKAILSSLDEKHRESILKGLTMTPLTPQTLTDRRQLQAELRATKARGYAIDDEEIVTGIRCVAAPIIDSNGLVRGALSVAGPAYRLTRQRLDLLGPEVAGAARRVGSQLAVHEPVRAEETIRPVTHDWAFVGKFPRWSGPRQGLFWADTLAPAVHFFDGERDRILTSASSPIIALELHEDGVIVAQAEGWSLVGVDGKAGALHAWHGAAPECLCLGPDGVLWGACHDADAYRIGPVDAEGGEASDVWRISEPISALAWHHDGTSLYALAPQSGTIFLMSPGSKVVRRFAQMAKGSGHLAGLVLDSRGGVWTTLKDGWSVAQFSASGNLERLMGVPVPSPVDIEFGGKDLSMLYLTSDRHALSRETLNSAPLSGHLLQMKVDETGAPRTASTLVDSASAR</sequence>
<dbReference type="InterPro" id="IPR005511">
    <property type="entry name" value="SMP-30"/>
</dbReference>
<organism evidence="6 7">
    <name type="scientific">Chitinasiproducens palmae</name>
    <dbReference type="NCBI Taxonomy" id="1770053"/>
    <lineage>
        <taxon>Bacteria</taxon>
        <taxon>Pseudomonadati</taxon>
        <taxon>Pseudomonadota</taxon>
        <taxon>Betaproteobacteria</taxon>
        <taxon>Burkholderiales</taxon>
        <taxon>Burkholderiaceae</taxon>
        <taxon>Chitinasiproducens</taxon>
    </lineage>
</organism>
<dbReference type="Gene3D" id="3.30.450.40">
    <property type="match status" value="1"/>
</dbReference>
<dbReference type="EMBL" id="FNLO01000002">
    <property type="protein sequence ID" value="SDV47312.1"/>
    <property type="molecule type" value="Genomic_DNA"/>
</dbReference>
<dbReference type="Gene3D" id="2.120.10.30">
    <property type="entry name" value="TolB, C-terminal domain"/>
    <property type="match status" value="1"/>
</dbReference>
<evidence type="ECO:0000259" key="4">
    <source>
        <dbReference type="PROSITE" id="PS51077"/>
    </source>
</evidence>
<feature type="domain" description="IclR-ED" evidence="5">
    <location>
        <begin position="70"/>
        <end position="260"/>
    </location>
</feature>
<dbReference type="InterPro" id="IPR036390">
    <property type="entry name" value="WH_DNA-bd_sf"/>
</dbReference>
<dbReference type="InterPro" id="IPR011042">
    <property type="entry name" value="6-blade_b-propeller_TolB-like"/>
</dbReference>
<dbReference type="InterPro" id="IPR029016">
    <property type="entry name" value="GAF-like_dom_sf"/>
</dbReference>
<dbReference type="SUPFAM" id="SSF55781">
    <property type="entry name" value="GAF domain-like"/>
    <property type="match status" value="1"/>
</dbReference>